<comment type="caution">
    <text evidence="3">The sequence shown here is derived from an EMBL/GenBank/DDBJ whole genome shotgun (WGS) entry which is preliminary data.</text>
</comment>
<name>A0ABR2WCV0_9FUNG</name>
<evidence type="ECO:0000256" key="2">
    <source>
        <dbReference type="SAM" id="SignalP"/>
    </source>
</evidence>
<keyword evidence="2" id="KW-0732">Signal</keyword>
<feature type="region of interest" description="Disordered" evidence="1">
    <location>
        <begin position="32"/>
        <end position="83"/>
    </location>
</feature>
<protein>
    <submittedName>
        <fullName evidence="3">Uncharacterized protein</fullName>
    </submittedName>
</protein>
<evidence type="ECO:0000256" key="1">
    <source>
        <dbReference type="SAM" id="MobiDB-lite"/>
    </source>
</evidence>
<proteinExistence type="predicted"/>
<accession>A0ABR2WCV0</accession>
<dbReference type="EMBL" id="JASJQH010004520">
    <property type="protein sequence ID" value="KAK9754840.1"/>
    <property type="molecule type" value="Genomic_DNA"/>
</dbReference>
<reference evidence="3 4" key="1">
    <citation type="submission" date="2023-04" db="EMBL/GenBank/DDBJ databases">
        <title>Genome of Basidiobolus ranarum AG-B5.</title>
        <authorList>
            <person name="Stajich J.E."/>
            <person name="Carter-House D."/>
            <person name="Gryganskyi A."/>
        </authorList>
    </citation>
    <scope>NUCLEOTIDE SEQUENCE [LARGE SCALE GENOMIC DNA]</scope>
    <source>
        <strain evidence="3 4">AG-B5</strain>
    </source>
</reference>
<feature type="signal peptide" evidence="2">
    <location>
        <begin position="1"/>
        <end position="23"/>
    </location>
</feature>
<sequence length="214" mass="21350">MYHRCSVLIIVLVISLWGSLVHGRSFGSPISDGPFTPDATERSSHSVGDAVSESSDLSSKPKPSTAQSGGHSGQPFPITTDISQGTKVSMVGSKSSGMSATASLGASAGASPSPSSSIKIHLSGMIPPEAPTASLSSIIASPSLPASAGSSVSTASGLLSTRASGTSLGTGMAGPPVATFVPSEANLKQAGGIFWISVVLSTMACHYYLQLSAL</sequence>
<feature type="chain" id="PRO_5046460047" evidence="2">
    <location>
        <begin position="24"/>
        <end position="214"/>
    </location>
</feature>
<organism evidence="3 4">
    <name type="scientific">Basidiobolus ranarum</name>
    <dbReference type="NCBI Taxonomy" id="34480"/>
    <lineage>
        <taxon>Eukaryota</taxon>
        <taxon>Fungi</taxon>
        <taxon>Fungi incertae sedis</taxon>
        <taxon>Zoopagomycota</taxon>
        <taxon>Entomophthoromycotina</taxon>
        <taxon>Basidiobolomycetes</taxon>
        <taxon>Basidiobolales</taxon>
        <taxon>Basidiobolaceae</taxon>
        <taxon>Basidiobolus</taxon>
    </lineage>
</organism>
<keyword evidence="4" id="KW-1185">Reference proteome</keyword>
<evidence type="ECO:0000313" key="4">
    <source>
        <dbReference type="Proteomes" id="UP001479436"/>
    </source>
</evidence>
<evidence type="ECO:0000313" key="3">
    <source>
        <dbReference type="EMBL" id="KAK9754840.1"/>
    </source>
</evidence>
<dbReference type="Proteomes" id="UP001479436">
    <property type="component" value="Unassembled WGS sequence"/>
</dbReference>
<feature type="compositionally biased region" description="Polar residues" evidence="1">
    <location>
        <begin position="52"/>
        <end position="69"/>
    </location>
</feature>
<gene>
    <name evidence="3" type="ORF">K7432_017862</name>
</gene>